<comment type="caution">
    <text evidence="2">The sequence shown here is derived from an EMBL/GenBank/DDBJ whole genome shotgun (WGS) entry which is preliminary data.</text>
</comment>
<keyword evidence="3" id="KW-1185">Reference proteome</keyword>
<reference evidence="2 3" key="1">
    <citation type="submission" date="2023-10" db="EMBL/GenBank/DDBJ databases">
        <title>Wastewater isolates of ESBL- and carbapenemase-producing Gram-negative bacteria from New Zealand.</title>
        <authorList>
            <person name="Straub C."/>
            <person name="Weaver L."/>
            <person name="Cornelius A."/>
            <person name="Mcgill E."/>
            <person name="Dyet K."/>
            <person name="White L."/>
            <person name="Pattis I."/>
        </authorList>
    </citation>
    <scope>NUCLEOTIDE SEQUENCE [LARGE SCALE GENOMIC DNA]</scope>
    <source>
        <strain evidence="2 3">ESBL35</strain>
    </source>
</reference>
<proteinExistence type="predicted"/>
<feature type="transmembrane region" description="Helical" evidence="1">
    <location>
        <begin position="251"/>
        <end position="273"/>
    </location>
</feature>
<protein>
    <submittedName>
        <fullName evidence="2">Uncharacterized protein</fullName>
    </submittedName>
</protein>
<keyword evidence="1" id="KW-0812">Transmembrane</keyword>
<feature type="transmembrane region" description="Helical" evidence="1">
    <location>
        <begin position="6"/>
        <end position="29"/>
    </location>
</feature>
<name>A0ABU7U6F6_LELAM</name>
<keyword evidence="1" id="KW-1133">Transmembrane helix</keyword>
<evidence type="ECO:0000313" key="2">
    <source>
        <dbReference type="EMBL" id="MEE9682567.1"/>
    </source>
</evidence>
<evidence type="ECO:0000256" key="1">
    <source>
        <dbReference type="SAM" id="Phobius"/>
    </source>
</evidence>
<gene>
    <name evidence="2" type="ORF">V4839_03505</name>
</gene>
<keyword evidence="1" id="KW-0472">Membrane</keyword>
<dbReference type="EMBL" id="JAZKLI010000001">
    <property type="protein sequence ID" value="MEE9682567.1"/>
    <property type="molecule type" value="Genomic_DNA"/>
</dbReference>
<dbReference type="RefSeq" id="WP_331388677.1">
    <property type="nucleotide sequence ID" value="NZ_JAZKLB010000001.1"/>
</dbReference>
<sequence length="409" mass="47995">MELTTISSIIGIAGGILGLYSFIDNYLLLFRPIIRPASLFYLAYRRNAKITNENIYQLQSIICKLDIFNHRNKLGKLEDFSIDIFNRSELTPEIYTLFPTFDLESFPLNPQESLSCKKTAFTPKSIIQKSNKELSVEFCPEKYSTINLNPAENLCITLRYRQFKNRWVKIGTYSLKTFNSEPTQIEQQTIHCLSYWELDVSRSKLKDKNKVKHTNTSIYRGISDFYLSRWIKIPYYKSKKLISTIIDLYRILYYLLSNIITLVFNKIIIIPLMQKKGSKTMRLSFSRGNKIHSDKTKKTIDTMYNVLNALIEKININSSDDAKIYIYRKKDNRIILTRFKGQVAIYASGEGFITIQNYKNDQHSDVLFSLRLRDFPFGIKLWEVNNRKIIFINTICVNTLDYLIFHSNY</sequence>
<evidence type="ECO:0000313" key="3">
    <source>
        <dbReference type="Proteomes" id="UP001335910"/>
    </source>
</evidence>
<dbReference type="Proteomes" id="UP001335910">
    <property type="component" value="Unassembled WGS sequence"/>
</dbReference>
<organism evidence="2 3">
    <name type="scientific">Lelliottia amnigena</name>
    <name type="common">Enterobacter amnigenus</name>
    <dbReference type="NCBI Taxonomy" id="61646"/>
    <lineage>
        <taxon>Bacteria</taxon>
        <taxon>Pseudomonadati</taxon>
        <taxon>Pseudomonadota</taxon>
        <taxon>Gammaproteobacteria</taxon>
        <taxon>Enterobacterales</taxon>
        <taxon>Enterobacteriaceae</taxon>
        <taxon>Lelliottia</taxon>
    </lineage>
</organism>
<accession>A0ABU7U6F6</accession>